<comment type="caution">
    <text evidence="2">The sequence shown here is derived from an EMBL/GenBank/DDBJ whole genome shotgun (WGS) entry which is preliminary data.</text>
</comment>
<protein>
    <submittedName>
        <fullName evidence="2">Uncharacterized protein</fullName>
    </submittedName>
</protein>
<proteinExistence type="predicted"/>
<name>A0A401TSL6_CHIPU</name>
<gene>
    <name evidence="2" type="ORF">chiPu_0029719</name>
</gene>
<organism evidence="2 3">
    <name type="scientific">Chiloscyllium punctatum</name>
    <name type="common">Brownbanded bambooshark</name>
    <name type="synonym">Hemiscyllium punctatum</name>
    <dbReference type="NCBI Taxonomy" id="137246"/>
    <lineage>
        <taxon>Eukaryota</taxon>
        <taxon>Metazoa</taxon>
        <taxon>Chordata</taxon>
        <taxon>Craniata</taxon>
        <taxon>Vertebrata</taxon>
        <taxon>Chondrichthyes</taxon>
        <taxon>Elasmobranchii</taxon>
        <taxon>Galeomorphii</taxon>
        <taxon>Galeoidea</taxon>
        <taxon>Orectolobiformes</taxon>
        <taxon>Hemiscylliidae</taxon>
        <taxon>Chiloscyllium</taxon>
    </lineage>
</organism>
<dbReference type="Proteomes" id="UP000287033">
    <property type="component" value="Unassembled WGS sequence"/>
</dbReference>
<dbReference type="AlphaFoldDB" id="A0A401TSL6"/>
<evidence type="ECO:0000313" key="3">
    <source>
        <dbReference type="Proteomes" id="UP000287033"/>
    </source>
</evidence>
<reference evidence="2 3" key="1">
    <citation type="journal article" date="2018" name="Nat. Ecol. Evol.">
        <title>Shark genomes provide insights into elasmobranch evolution and the origin of vertebrates.</title>
        <authorList>
            <person name="Hara Y"/>
            <person name="Yamaguchi K"/>
            <person name="Onimaru K"/>
            <person name="Kadota M"/>
            <person name="Koyanagi M"/>
            <person name="Keeley SD"/>
            <person name="Tatsumi K"/>
            <person name="Tanaka K"/>
            <person name="Motone F"/>
            <person name="Kageyama Y"/>
            <person name="Nozu R"/>
            <person name="Adachi N"/>
            <person name="Nishimura O"/>
            <person name="Nakagawa R"/>
            <person name="Tanegashima C"/>
            <person name="Kiyatake I"/>
            <person name="Matsumoto R"/>
            <person name="Murakumo K"/>
            <person name="Nishida K"/>
            <person name="Terakita A"/>
            <person name="Kuratani S"/>
            <person name="Sato K"/>
            <person name="Hyodo S Kuraku.S."/>
        </authorList>
    </citation>
    <scope>NUCLEOTIDE SEQUENCE [LARGE SCALE GENOMIC DNA]</scope>
</reference>
<dbReference type="EMBL" id="BEZZ01164298">
    <property type="protein sequence ID" value="GCC45608.1"/>
    <property type="molecule type" value="Genomic_DNA"/>
</dbReference>
<feature type="compositionally biased region" description="Basic and acidic residues" evidence="1">
    <location>
        <begin position="100"/>
        <end position="136"/>
    </location>
</feature>
<evidence type="ECO:0000256" key="1">
    <source>
        <dbReference type="SAM" id="MobiDB-lite"/>
    </source>
</evidence>
<sequence>SHPFWCAASGTASAAQQLAIAAGDQRGAVLDEVDGAISEGGGLPCGRADPRRTVDRGGDLAITCAVHVPVNRLQHITQPASLLGGEAAVRRHGPFVEGAPESRHSFDPVEAVRAEGDERREGLGGKGSVDKKEADGFRSASVNQAEPVDACMEVA</sequence>
<feature type="region of interest" description="Disordered" evidence="1">
    <location>
        <begin position="96"/>
        <end position="142"/>
    </location>
</feature>
<feature type="non-terminal residue" evidence="2">
    <location>
        <position position="1"/>
    </location>
</feature>
<accession>A0A401TSL6</accession>
<keyword evidence="3" id="KW-1185">Reference proteome</keyword>
<evidence type="ECO:0000313" key="2">
    <source>
        <dbReference type="EMBL" id="GCC45608.1"/>
    </source>
</evidence>